<evidence type="ECO:0000313" key="2">
    <source>
        <dbReference type="EMBL" id="KIK32798.1"/>
    </source>
</evidence>
<feature type="transmembrane region" description="Helical" evidence="1">
    <location>
        <begin position="30"/>
        <end position="54"/>
    </location>
</feature>
<keyword evidence="1" id="KW-0812">Transmembrane</keyword>
<protein>
    <submittedName>
        <fullName evidence="2">Uncharacterized protein</fullName>
    </submittedName>
</protein>
<name>A0A0D0ALI4_9AGAM</name>
<reference evidence="2 3" key="1">
    <citation type="submission" date="2014-04" db="EMBL/GenBank/DDBJ databases">
        <authorList>
            <consortium name="DOE Joint Genome Institute"/>
            <person name="Kuo A."/>
            <person name="Ruytinx J."/>
            <person name="Rineau F."/>
            <person name="Colpaert J."/>
            <person name="Kohler A."/>
            <person name="Nagy L.G."/>
            <person name="Floudas D."/>
            <person name="Copeland A."/>
            <person name="Barry K.W."/>
            <person name="Cichocki N."/>
            <person name="Veneault-Fourrey C."/>
            <person name="LaButti K."/>
            <person name="Lindquist E.A."/>
            <person name="Lipzen A."/>
            <person name="Lundell T."/>
            <person name="Morin E."/>
            <person name="Murat C."/>
            <person name="Sun H."/>
            <person name="Tunlid A."/>
            <person name="Henrissat B."/>
            <person name="Grigoriev I.V."/>
            <person name="Hibbett D.S."/>
            <person name="Martin F."/>
            <person name="Nordberg H.P."/>
            <person name="Cantor M.N."/>
            <person name="Hua S.X."/>
        </authorList>
    </citation>
    <scope>NUCLEOTIDE SEQUENCE [LARGE SCALE GENOMIC DNA]</scope>
    <source>
        <strain evidence="2 3">UH-Slu-Lm8-n1</strain>
    </source>
</reference>
<reference evidence="3" key="2">
    <citation type="submission" date="2015-01" db="EMBL/GenBank/DDBJ databases">
        <title>Evolutionary Origins and Diversification of the Mycorrhizal Mutualists.</title>
        <authorList>
            <consortium name="DOE Joint Genome Institute"/>
            <consortium name="Mycorrhizal Genomics Consortium"/>
            <person name="Kohler A."/>
            <person name="Kuo A."/>
            <person name="Nagy L.G."/>
            <person name="Floudas D."/>
            <person name="Copeland A."/>
            <person name="Barry K.W."/>
            <person name="Cichocki N."/>
            <person name="Veneault-Fourrey C."/>
            <person name="LaButti K."/>
            <person name="Lindquist E.A."/>
            <person name="Lipzen A."/>
            <person name="Lundell T."/>
            <person name="Morin E."/>
            <person name="Murat C."/>
            <person name="Riley R."/>
            <person name="Ohm R."/>
            <person name="Sun H."/>
            <person name="Tunlid A."/>
            <person name="Henrissat B."/>
            <person name="Grigoriev I.V."/>
            <person name="Hibbett D.S."/>
            <person name="Martin F."/>
        </authorList>
    </citation>
    <scope>NUCLEOTIDE SEQUENCE [LARGE SCALE GENOMIC DNA]</scope>
    <source>
        <strain evidence="3">UH-Slu-Lm8-n1</strain>
    </source>
</reference>
<dbReference type="Proteomes" id="UP000054485">
    <property type="component" value="Unassembled WGS sequence"/>
</dbReference>
<keyword evidence="1" id="KW-1133">Transmembrane helix</keyword>
<dbReference type="OrthoDB" id="2664441at2759"/>
<dbReference type="HOGENOM" id="CLU_2962475_0_0_1"/>
<gene>
    <name evidence="2" type="ORF">CY34DRAFT_752321</name>
</gene>
<organism evidence="2 3">
    <name type="scientific">Suillus luteus UH-Slu-Lm8-n1</name>
    <dbReference type="NCBI Taxonomy" id="930992"/>
    <lineage>
        <taxon>Eukaryota</taxon>
        <taxon>Fungi</taxon>
        <taxon>Dikarya</taxon>
        <taxon>Basidiomycota</taxon>
        <taxon>Agaricomycotina</taxon>
        <taxon>Agaricomycetes</taxon>
        <taxon>Agaricomycetidae</taxon>
        <taxon>Boletales</taxon>
        <taxon>Suillineae</taxon>
        <taxon>Suillaceae</taxon>
        <taxon>Suillus</taxon>
    </lineage>
</organism>
<accession>A0A0D0ALI4</accession>
<evidence type="ECO:0000313" key="3">
    <source>
        <dbReference type="Proteomes" id="UP000054485"/>
    </source>
</evidence>
<keyword evidence="1" id="KW-0472">Membrane</keyword>
<evidence type="ECO:0000256" key="1">
    <source>
        <dbReference type="SAM" id="Phobius"/>
    </source>
</evidence>
<proteinExistence type="predicted"/>
<dbReference type="AlphaFoldDB" id="A0A0D0ALI4"/>
<sequence length="59" mass="6823">MLPEILKQTKYHLSVPRDLLTSRTTLLFEYSTYLAIVVITLLSNYLIMICITLLSNPNH</sequence>
<keyword evidence="3" id="KW-1185">Reference proteome</keyword>
<dbReference type="EMBL" id="KN836110">
    <property type="protein sequence ID" value="KIK32798.1"/>
    <property type="molecule type" value="Genomic_DNA"/>
</dbReference>
<dbReference type="InParanoid" id="A0A0D0ALI4"/>